<dbReference type="CDD" id="cd03801">
    <property type="entry name" value="GT4_PimA-like"/>
    <property type="match status" value="1"/>
</dbReference>
<evidence type="ECO:0000313" key="6">
    <source>
        <dbReference type="Proteomes" id="UP000051086"/>
    </source>
</evidence>
<keyword evidence="6" id="KW-1185">Reference proteome</keyword>
<organism evidence="5 7">
    <name type="scientific">Thalassovita autumnalis</name>
    <dbReference type="NCBI Taxonomy" id="2072972"/>
    <lineage>
        <taxon>Bacteria</taxon>
        <taxon>Pseudomonadati</taxon>
        <taxon>Pseudomonadota</taxon>
        <taxon>Alphaproteobacteria</taxon>
        <taxon>Rhodobacterales</taxon>
        <taxon>Roseobacteraceae</taxon>
        <taxon>Thalassovita</taxon>
    </lineage>
</organism>
<gene>
    <name evidence="5" type="primary">pimB_1</name>
    <name evidence="4" type="synonym">pimB_2</name>
    <name evidence="4" type="ORF">TL5118_01831</name>
    <name evidence="5" type="ORF">TL5120_01064</name>
</gene>
<name>A0A0P1FEP8_9RHOB</name>
<evidence type="ECO:0000313" key="7">
    <source>
        <dbReference type="Proteomes" id="UP000051887"/>
    </source>
</evidence>
<dbReference type="GO" id="GO:0016757">
    <property type="term" value="F:glycosyltransferase activity"/>
    <property type="evidence" value="ECO:0007669"/>
    <property type="project" value="UniProtKB-KW"/>
</dbReference>
<dbReference type="AlphaFoldDB" id="A0A0P1FEP8"/>
<evidence type="ECO:0000313" key="4">
    <source>
        <dbReference type="EMBL" id="CUH66583.1"/>
    </source>
</evidence>
<proteinExistence type="predicted"/>
<dbReference type="EMBL" id="CYSB01000026">
    <property type="protein sequence ID" value="CUH66583.1"/>
    <property type="molecule type" value="Genomic_DNA"/>
</dbReference>
<protein>
    <submittedName>
        <fullName evidence="5">GDP-mannose-dependent alpha-(1-6)-phosphatidylinositol monomannoside mannosyltransferase</fullName>
        <ecNumber evidence="5">2.4.1.57</ecNumber>
    </submittedName>
</protein>
<dbReference type="Pfam" id="PF00534">
    <property type="entry name" value="Glycos_transf_1"/>
    <property type="match status" value="1"/>
</dbReference>
<evidence type="ECO:0000256" key="1">
    <source>
        <dbReference type="ARBA" id="ARBA00022676"/>
    </source>
</evidence>
<reference evidence="4 6" key="2">
    <citation type="submission" date="2015-09" db="EMBL/GenBank/DDBJ databases">
        <authorList>
            <person name="Rodrigo-Torres L."/>
            <person name="Arahal D.R."/>
        </authorList>
    </citation>
    <scope>NUCLEOTIDE SEQUENCE [LARGE SCALE GENOMIC DNA]</scope>
    <source>
        <strain evidence="4 6">CECT 5118</strain>
    </source>
</reference>
<dbReference type="EMBL" id="CYSC01000017">
    <property type="protein sequence ID" value="CUH71278.1"/>
    <property type="molecule type" value="Genomic_DNA"/>
</dbReference>
<dbReference type="PANTHER" id="PTHR12526:SF510">
    <property type="entry name" value="D-INOSITOL 3-PHOSPHATE GLYCOSYLTRANSFERASE"/>
    <property type="match status" value="1"/>
</dbReference>
<dbReference type="RefSeq" id="WP_165590035.1">
    <property type="nucleotide sequence ID" value="NZ_CYSB01000026.1"/>
</dbReference>
<evidence type="ECO:0000256" key="2">
    <source>
        <dbReference type="ARBA" id="ARBA00022679"/>
    </source>
</evidence>
<dbReference type="EC" id="2.4.1.57" evidence="5"/>
<sequence>MTEIPKLGYLLPEFPGQAHSLYWREILKLEAMGIEAVLFSDRPTDTAAHAWAKGARQRTEYLAQGTMSSLMSLPKLPWRQLKQGSGNVERMRAVSHAAPAAKQLAKSCEAQGVTHVHVASCGPVAMIAALANHLYELDYSISLHGPLSEGGIGQKFKWQSAKFAIVGSQRLLDEITPVLGESLPERVLVQPQGVDTDHLRRDAPYRPPEPGKTLRLVSRARLHASNAHEDLFQAVTLLQGRGIDVHLEIIGEDDEGGTGYRTVLEEQITELGLIGTVRLMGSVSEDTLRDRLCDAHVFVMANHSEALGASAMEAMSCECPVVGIEGGSVDELITNGRDGVLVEKGNPVALAAALEYLATDPVRAAALGQAGRKRILQSFDAARGAEALVREVGLTPPPMEPMPDEPLLDF</sequence>
<dbReference type="Gene3D" id="3.40.50.2000">
    <property type="entry name" value="Glycogen Phosphorylase B"/>
    <property type="match status" value="2"/>
</dbReference>
<feature type="domain" description="Glycosyl transferase family 1" evidence="3">
    <location>
        <begin position="209"/>
        <end position="374"/>
    </location>
</feature>
<evidence type="ECO:0000313" key="5">
    <source>
        <dbReference type="EMBL" id="CUH71278.1"/>
    </source>
</evidence>
<dbReference type="Proteomes" id="UP000051887">
    <property type="component" value="Unassembled WGS sequence"/>
</dbReference>
<dbReference type="NCBIfam" id="NF041876">
    <property type="entry name" value="EPS_EpsE"/>
    <property type="match status" value="1"/>
</dbReference>
<dbReference type="Proteomes" id="UP000051086">
    <property type="component" value="Unassembled WGS sequence"/>
</dbReference>
<dbReference type="InterPro" id="IPR001296">
    <property type="entry name" value="Glyco_trans_1"/>
</dbReference>
<reference evidence="5 7" key="1">
    <citation type="submission" date="2015-09" db="EMBL/GenBank/DDBJ databases">
        <authorList>
            <consortium name="Swine Surveillance"/>
        </authorList>
    </citation>
    <scope>NUCLEOTIDE SEQUENCE [LARGE SCALE GENOMIC DNA]</scope>
    <source>
        <strain evidence="5 7">5120</strain>
    </source>
</reference>
<accession>A0A0P1FEP8</accession>
<dbReference type="SUPFAM" id="SSF53756">
    <property type="entry name" value="UDP-Glycosyltransferase/glycogen phosphorylase"/>
    <property type="match status" value="1"/>
</dbReference>
<evidence type="ECO:0000259" key="3">
    <source>
        <dbReference type="Pfam" id="PF00534"/>
    </source>
</evidence>
<dbReference type="PANTHER" id="PTHR12526">
    <property type="entry name" value="GLYCOSYLTRANSFERASE"/>
    <property type="match status" value="1"/>
</dbReference>
<keyword evidence="2 5" id="KW-0808">Transferase</keyword>
<keyword evidence="1 5" id="KW-0328">Glycosyltransferase</keyword>